<evidence type="ECO:0000313" key="3">
    <source>
        <dbReference type="Proteomes" id="UP000579605"/>
    </source>
</evidence>
<dbReference type="Pfam" id="PF13649">
    <property type="entry name" value="Methyltransf_25"/>
    <property type="match status" value="1"/>
</dbReference>
<dbReference type="EMBL" id="JACBZH010000001">
    <property type="protein sequence ID" value="NYH93363.1"/>
    <property type="molecule type" value="Genomic_DNA"/>
</dbReference>
<sequence>MSHLPPRRIRKGISPLWFDFADTGEDQLQFLVELCGLQPSHRVLDIGCGVGRLALPLSGYLNDKGAYEGFDVLDHMVDWCKQNIGSRHPNFQFRTAAVASTTGSTFPEQTAADYRFPYEDNSFDLAYAGSLFTHLTPAGTENYLAEVLRTLRPGGVLVATFNLYNAESHQRFPGRRLEEIWPHDHGAYRLKEEDSPESSVAYDEIYLRKAYEKVGLTILEPFRPDASYSAIRAPKHGNGAPHLWYTTCVIAVPA</sequence>
<dbReference type="CDD" id="cd02440">
    <property type="entry name" value="AdoMet_MTases"/>
    <property type="match status" value="1"/>
</dbReference>
<comment type="caution">
    <text evidence="2">The sequence shown here is derived from an EMBL/GenBank/DDBJ whole genome shotgun (WGS) entry which is preliminary data.</text>
</comment>
<dbReference type="GO" id="GO:0008168">
    <property type="term" value="F:methyltransferase activity"/>
    <property type="evidence" value="ECO:0007669"/>
    <property type="project" value="UniProtKB-KW"/>
</dbReference>
<dbReference type="SUPFAM" id="SSF53335">
    <property type="entry name" value="S-adenosyl-L-methionine-dependent methyltransferases"/>
    <property type="match status" value="1"/>
</dbReference>
<dbReference type="InterPro" id="IPR041698">
    <property type="entry name" value="Methyltransf_25"/>
</dbReference>
<reference evidence="2 3" key="1">
    <citation type="submission" date="2020-07" db="EMBL/GenBank/DDBJ databases">
        <title>Sequencing the genomes of 1000 actinobacteria strains.</title>
        <authorList>
            <person name="Klenk H.-P."/>
        </authorList>
    </citation>
    <scope>NUCLEOTIDE SEQUENCE [LARGE SCALE GENOMIC DNA]</scope>
    <source>
        <strain evidence="2 3">DSM 18448</strain>
    </source>
</reference>
<dbReference type="InterPro" id="IPR029063">
    <property type="entry name" value="SAM-dependent_MTases_sf"/>
</dbReference>
<name>A0A852ZM64_9ACTN</name>
<dbReference type="RefSeq" id="WP_179790900.1">
    <property type="nucleotide sequence ID" value="NZ_BAAARR010000045.1"/>
</dbReference>
<keyword evidence="2" id="KW-0489">Methyltransferase</keyword>
<protein>
    <submittedName>
        <fullName evidence="2">SAM-dependent methyltransferase</fullName>
    </submittedName>
</protein>
<keyword evidence="3" id="KW-1185">Reference proteome</keyword>
<dbReference type="PANTHER" id="PTHR43464">
    <property type="entry name" value="METHYLTRANSFERASE"/>
    <property type="match status" value="1"/>
</dbReference>
<evidence type="ECO:0000259" key="1">
    <source>
        <dbReference type="Pfam" id="PF13649"/>
    </source>
</evidence>
<evidence type="ECO:0000313" key="2">
    <source>
        <dbReference type="EMBL" id="NYH93363.1"/>
    </source>
</evidence>
<dbReference type="AlphaFoldDB" id="A0A852ZM64"/>
<keyword evidence="2" id="KW-0808">Transferase</keyword>
<organism evidence="2 3">
    <name type="scientific">Actinopolymorpha rutila</name>
    <dbReference type="NCBI Taxonomy" id="446787"/>
    <lineage>
        <taxon>Bacteria</taxon>
        <taxon>Bacillati</taxon>
        <taxon>Actinomycetota</taxon>
        <taxon>Actinomycetes</taxon>
        <taxon>Propionibacteriales</taxon>
        <taxon>Actinopolymorphaceae</taxon>
        <taxon>Actinopolymorpha</taxon>
    </lineage>
</organism>
<dbReference type="Proteomes" id="UP000579605">
    <property type="component" value="Unassembled WGS sequence"/>
</dbReference>
<gene>
    <name evidence="2" type="ORF">F4554_006001</name>
</gene>
<accession>A0A852ZM64</accession>
<dbReference type="GO" id="GO:0032259">
    <property type="term" value="P:methylation"/>
    <property type="evidence" value="ECO:0007669"/>
    <property type="project" value="UniProtKB-KW"/>
</dbReference>
<proteinExistence type="predicted"/>
<feature type="domain" description="Methyltransferase" evidence="1">
    <location>
        <begin position="43"/>
        <end position="155"/>
    </location>
</feature>
<dbReference type="Gene3D" id="3.40.50.150">
    <property type="entry name" value="Vaccinia Virus protein VP39"/>
    <property type="match status" value="1"/>
</dbReference>